<dbReference type="Proteomes" id="UP000092247">
    <property type="component" value="Unassembled WGS sequence"/>
</dbReference>
<dbReference type="SUPFAM" id="SSF47413">
    <property type="entry name" value="lambda repressor-like DNA-binding domains"/>
    <property type="match status" value="1"/>
</dbReference>
<dbReference type="EMBL" id="LZEX01000007">
    <property type="protein sequence ID" value="OBU09829.1"/>
    <property type="molecule type" value="Genomic_DNA"/>
</dbReference>
<evidence type="ECO:0000313" key="2">
    <source>
        <dbReference type="Proteomes" id="UP000092247"/>
    </source>
</evidence>
<evidence type="ECO:0000313" key="1">
    <source>
        <dbReference type="EMBL" id="OBU09829.1"/>
    </source>
</evidence>
<accession>A0A1B8HKN4</accession>
<dbReference type="Pfam" id="PF15943">
    <property type="entry name" value="YdaS_toxin"/>
    <property type="match status" value="1"/>
</dbReference>
<name>A0A1B8HKN4_9GAMM</name>
<gene>
    <name evidence="1" type="ORF">AYY17_17665</name>
</gene>
<dbReference type="Gene3D" id="1.10.260.40">
    <property type="entry name" value="lambda repressor-like DNA-binding domains"/>
    <property type="match status" value="1"/>
</dbReference>
<protein>
    <submittedName>
        <fullName evidence="1">XRE family transcriptional regulator</fullName>
    </submittedName>
</protein>
<dbReference type="InterPro" id="IPR010982">
    <property type="entry name" value="Lambda_DNA-bd_dom_sf"/>
</dbReference>
<organism evidence="1 2">
    <name type="scientific">Morganella psychrotolerans</name>
    <dbReference type="NCBI Taxonomy" id="368603"/>
    <lineage>
        <taxon>Bacteria</taxon>
        <taxon>Pseudomonadati</taxon>
        <taxon>Pseudomonadota</taxon>
        <taxon>Gammaproteobacteria</taxon>
        <taxon>Enterobacterales</taxon>
        <taxon>Morganellaceae</taxon>
        <taxon>Morganella</taxon>
    </lineage>
</organism>
<comment type="caution">
    <text evidence="1">The sequence shown here is derived from an EMBL/GenBank/DDBJ whole genome shotgun (WGS) entry which is preliminary data.</text>
</comment>
<dbReference type="InterPro" id="IPR031856">
    <property type="entry name" value="YdaS_toxin-like"/>
</dbReference>
<reference evidence="1 2" key="1">
    <citation type="submission" date="2016-06" db="EMBL/GenBank/DDBJ databases">
        <authorList>
            <person name="Kjaerup R.B."/>
            <person name="Dalgaard T.S."/>
            <person name="Juul-Madsen H.R."/>
        </authorList>
    </citation>
    <scope>NUCLEOTIDE SEQUENCE [LARGE SCALE GENOMIC DNA]</scope>
    <source>
        <strain evidence="1 2">GCSL-Mp3</strain>
    </source>
</reference>
<dbReference type="RefSeq" id="WP_067422465.1">
    <property type="nucleotide sequence ID" value="NZ_LZEX01000007.1"/>
</dbReference>
<proteinExistence type="predicted"/>
<dbReference type="AlphaFoldDB" id="A0A1B8HKN4"/>
<dbReference type="GO" id="GO:0003677">
    <property type="term" value="F:DNA binding"/>
    <property type="evidence" value="ECO:0007669"/>
    <property type="project" value="InterPro"/>
</dbReference>
<sequence>MELKQYISALERGGAKKLAENLGVSSSYLSQMASGRVPVPPARCPAIEKETGGAVTRRELRPDDWAQIWPDLNISG</sequence>